<evidence type="ECO:0000256" key="5">
    <source>
        <dbReference type="ARBA" id="ARBA00022553"/>
    </source>
</evidence>
<accession>A0ABU8NL23</accession>
<keyword evidence="11 14" id="KW-1133">Transmembrane helix</keyword>
<reference evidence="17 18" key="1">
    <citation type="submission" date="2024-03" db="EMBL/GenBank/DDBJ databases">
        <title>Sequence of Lycoming College Course Isolates.</title>
        <authorList>
            <person name="Plotts O."/>
            <person name="Newman J."/>
        </authorList>
    </citation>
    <scope>NUCLEOTIDE SEQUENCE [LARGE SCALE GENOMIC DNA]</scope>
    <source>
        <strain evidence="17 18">CJB-3</strain>
    </source>
</reference>
<feature type="transmembrane region" description="Helical" evidence="14">
    <location>
        <begin position="155"/>
        <end position="175"/>
    </location>
</feature>
<dbReference type="InterPro" id="IPR036890">
    <property type="entry name" value="HATPase_C_sf"/>
</dbReference>
<evidence type="ECO:0000256" key="9">
    <source>
        <dbReference type="ARBA" id="ARBA00022777"/>
    </source>
</evidence>
<dbReference type="PANTHER" id="PTHR45528">
    <property type="entry name" value="SENSOR HISTIDINE KINASE CPXA"/>
    <property type="match status" value="1"/>
</dbReference>
<keyword evidence="8" id="KW-0547">Nucleotide-binding</keyword>
<evidence type="ECO:0000256" key="13">
    <source>
        <dbReference type="ARBA" id="ARBA00023136"/>
    </source>
</evidence>
<evidence type="ECO:0000256" key="4">
    <source>
        <dbReference type="ARBA" id="ARBA00022475"/>
    </source>
</evidence>
<dbReference type="SUPFAM" id="SSF55874">
    <property type="entry name" value="ATPase domain of HSP90 chaperone/DNA topoisomerase II/histidine kinase"/>
    <property type="match status" value="1"/>
</dbReference>
<evidence type="ECO:0000313" key="17">
    <source>
        <dbReference type="EMBL" id="MEJ2902944.1"/>
    </source>
</evidence>
<evidence type="ECO:0000256" key="1">
    <source>
        <dbReference type="ARBA" id="ARBA00000085"/>
    </source>
</evidence>
<feature type="domain" description="HAMP" evidence="16">
    <location>
        <begin position="176"/>
        <end position="229"/>
    </location>
</feature>
<dbReference type="GO" id="GO:0005524">
    <property type="term" value="F:ATP binding"/>
    <property type="evidence" value="ECO:0007669"/>
    <property type="project" value="UniProtKB-KW"/>
</dbReference>
<feature type="transmembrane region" description="Helical" evidence="14">
    <location>
        <begin position="7"/>
        <end position="30"/>
    </location>
</feature>
<keyword evidence="7 14" id="KW-0812">Transmembrane</keyword>
<evidence type="ECO:0000313" key="18">
    <source>
        <dbReference type="Proteomes" id="UP001378956"/>
    </source>
</evidence>
<dbReference type="InterPro" id="IPR003594">
    <property type="entry name" value="HATPase_dom"/>
</dbReference>
<evidence type="ECO:0000259" key="16">
    <source>
        <dbReference type="PROSITE" id="PS50885"/>
    </source>
</evidence>
<dbReference type="InterPro" id="IPR004358">
    <property type="entry name" value="Sig_transdc_His_kin-like_C"/>
</dbReference>
<evidence type="ECO:0000256" key="8">
    <source>
        <dbReference type="ARBA" id="ARBA00022741"/>
    </source>
</evidence>
<dbReference type="Proteomes" id="UP001378956">
    <property type="component" value="Unassembled WGS sequence"/>
</dbReference>
<evidence type="ECO:0000256" key="14">
    <source>
        <dbReference type="SAM" id="Phobius"/>
    </source>
</evidence>
<dbReference type="SMART" id="SM00304">
    <property type="entry name" value="HAMP"/>
    <property type="match status" value="1"/>
</dbReference>
<name>A0ABU8NL23_9SPHI</name>
<dbReference type="PROSITE" id="PS50885">
    <property type="entry name" value="HAMP"/>
    <property type="match status" value="1"/>
</dbReference>
<dbReference type="Pfam" id="PF00512">
    <property type="entry name" value="HisKA"/>
    <property type="match status" value="1"/>
</dbReference>
<evidence type="ECO:0000256" key="2">
    <source>
        <dbReference type="ARBA" id="ARBA00004651"/>
    </source>
</evidence>
<dbReference type="SMART" id="SM00387">
    <property type="entry name" value="HATPase_c"/>
    <property type="match status" value="1"/>
</dbReference>
<dbReference type="EC" id="2.7.13.3" evidence="3"/>
<keyword evidence="4" id="KW-1003">Cell membrane</keyword>
<dbReference type="InterPro" id="IPR003661">
    <property type="entry name" value="HisK_dim/P_dom"/>
</dbReference>
<dbReference type="RefSeq" id="WP_288881046.1">
    <property type="nucleotide sequence ID" value="NZ_CBFGNQ010000006.1"/>
</dbReference>
<feature type="domain" description="Histidine kinase" evidence="15">
    <location>
        <begin position="237"/>
        <end position="453"/>
    </location>
</feature>
<dbReference type="CDD" id="cd00082">
    <property type="entry name" value="HisKA"/>
    <property type="match status" value="1"/>
</dbReference>
<dbReference type="InterPro" id="IPR003660">
    <property type="entry name" value="HAMP_dom"/>
</dbReference>
<dbReference type="PANTHER" id="PTHR45528:SF1">
    <property type="entry name" value="SENSOR HISTIDINE KINASE CPXA"/>
    <property type="match status" value="1"/>
</dbReference>
<dbReference type="Gene3D" id="1.10.287.130">
    <property type="match status" value="1"/>
</dbReference>
<keyword evidence="9" id="KW-0418">Kinase</keyword>
<dbReference type="SMART" id="SM00388">
    <property type="entry name" value="HisKA"/>
    <property type="match status" value="1"/>
</dbReference>
<evidence type="ECO:0000256" key="7">
    <source>
        <dbReference type="ARBA" id="ARBA00022692"/>
    </source>
</evidence>
<evidence type="ECO:0000256" key="12">
    <source>
        <dbReference type="ARBA" id="ARBA00023012"/>
    </source>
</evidence>
<dbReference type="Gene3D" id="6.10.340.10">
    <property type="match status" value="1"/>
</dbReference>
<dbReference type="PRINTS" id="PR00344">
    <property type="entry name" value="BCTRLSENSOR"/>
</dbReference>
<dbReference type="PROSITE" id="PS50109">
    <property type="entry name" value="HIS_KIN"/>
    <property type="match status" value="1"/>
</dbReference>
<evidence type="ECO:0000259" key="15">
    <source>
        <dbReference type="PROSITE" id="PS50109"/>
    </source>
</evidence>
<comment type="catalytic activity">
    <reaction evidence="1">
        <text>ATP + protein L-histidine = ADP + protein N-phospho-L-histidine.</text>
        <dbReference type="EC" id="2.7.13.3"/>
    </reaction>
</comment>
<organism evidence="17 18">
    <name type="scientific">Pedobacter panaciterrae</name>
    <dbReference type="NCBI Taxonomy" id="363849"/>
    <lineage>
        <taxon>Bacteria</taxon>
        <taxon>Pseudomonadati</taxon>
        <taxon>Bacteroidota</taxon>
        <taxon>Sphingobacteriia</taxon>
        <taxon>Sphingobacteriales</taxon>
        <taxon>Sphingobacteriaceae</taxon>
        <taxon>Pedobacter</taxon>
    </lineage>
</organism>
<dbReference type="InterPro" id="IPR036097">
    <property type="entry name" value="HisK_dim/P_sf"/>
</dbReference>
<dbReference type="Pfam" id="PF00672">
    <property type="entry name" value="HAMP"/>
    <property type="match status" value="1"/>
</dbReference>
<dbReference type="InterPro" id="IPR050398">
    <property type="entry name" value="HssS/ArlS-like"/>
</dbReference>
<evidence type="ECO:0000256" key="3">
    <source>
        <dbReference type="ARBA" id="ARBA00012438"/>
    </source>
</evidence>
<evidence type="ECO:0000256" key="11">
    <source>
        <dbReference type="ARBA" id="ARBA00022989"/>
    </source>
</evidence>
<keyword evidence="18" id="KW-1185">Reference proteome</keyword>
<dbReference type="SUPFAM" id="SSF158472">
    <property type="entry name" value="HAMP domain-like"/>
    <property type="match status" value="1"/>
</dbReference>
<gene>
    <name evidence="17" type="ORF">WAE58_10940</name>
</gene>
<dbReference type="InterPro" id="IPR005467">
    <property type="entry name" value="His_kinase_dom"/>
</dbReference>
<keyword evidence="10 17" id="KW-0067">ATP-binding</keyword>
<dbReference type="Pfam" id="PF02518">
    <property type="entry name" value="HATPase_c"/>
    <property type="match status" value="1"/>
</dbReference>
<keyword evidence="5" id="KW-0597">Phosphoprotein</keyword>
<evidence type="ECO:0000256" key="10">
    <source>
        <dbReference type="ARBA" id="ARBA00022840"/>
    </source>
</evidence>
<keyword evidence="13 14" id="KW-0472">Membrane</keyword>
<comment type="subcellular location">
    <subcellularLocation>
        <location evidence="2">Cell membrane</location>
        <topology evidence="2">Multi-pass membrane protein</topology>
    </subcellularLocation>
</comment>
<evidence type="ECO:0000256" key="6">
    <source>
        <dbReference type="ARBA" id="ARBA00022679"/>
    </source>
</evidence>
<protein>
    <recommendedName>
        <fullName evidence="3">histidine kinase</fullName>
        <ecNumber evidence="3">2.7.13.3</ecNumber>
    </recommendedName>
</protein>
<proteinExistence type="predicted"/>
<dbReference type="Gene3D" id="3.30.565.10">
    <property type="entry name" value="Histidine kinase-like ATPase, C-terminal domain"/>
    <property type="match status" value="1"/>
</dbReference>
<keyword evidence="6" id="KW-0808">Transferase</keyword>
<comment type="caution">
    <text evidence="17">The sequence shown here is derived from an EMBL/GenBank/DDBJ whole genome shotgun (WGS) entry which is preliminary data.</text>
</comment>
<dbReference type="EMBL" id="JBBEUB010000003">
    <property type="protein sequence ID" value="MEJ2902944.1"/>
    <property type="molecule type" value="Genomic_DNA"/>
</dbReference>
<keyword evidence="12" id="KW-0902">Two-component regulatory system</keyword>
<sequence length="453" mass="51997">MKIKDRLALYFTLISTLVLLCVLFTIYFTFIKFMQSDFFDRLTDRTMVTAKLYLEADEISSDSLTRVREQYLEKLNGEVIRIYNSKNDATFIGDDQQYWNIQTIERVRRYKKARFKDGNRQVVGIYYKDNQGDFVILASAIDQSTIVRAEKLLKIMAAIFLVIFVGLLLSARWIAKKILLPLDLFIDQVKLIKSNNLHFRVKEGPNKDEIHLLAQNFNNLMEHLEQSFILQKTFVANASHELRTPITRMIIGTEIALSQDRSKEEYQKALASVLEDSEKLENIISSLLKLAQADLEYGSTNLEKVRIDEMIWSLQQEWNQKTGMNSLLVEVKDLPMDEDQLSITCNPTLLQIAIDNLISNAFKFSDHQPVKCVLDVKDDGIHIFIIDTGVGIAPADLDNIFKPFYSSSSKAEHSGSGMGLYMAHKIIMLYQGNISVKSQKHQGTTFHVHFPLF</sequence>
<dbReference type="SUPFAM" id="SSF47384">
    <property type="entry name" value="Homodimeric domain of signal transducing histidine kinase"/>
    <property type="match status" value="1"/>
</dbReference>